<gene>
    <name evidence="3" type="ORF">VKT23_011600</name>
</gene>
<organism evidence="3 4">
    <name type="scientific">Marasmiellus scandens</name>
    <dbReference type="NCBI Taxonomy" id="2682957"/>
    <lineage>
        <taxon>Eukaryota</taxon>
        <taxon>Fungi</taxon>
        <taxon>Dikarya</taxon>
        <taxon>Basidiomycota</taxon>
        <taxon>Agaricomycotina</taxon>
        <taxon>Agaricomycetes</taxon>
        <taxon>Agaricomycetidae</taxon>
        <taxon>Agaricales</taxon>
        <taxon>Marasmiineae</taxon>
        <taxon>Omphalotaceae</taxon>
        <taxon>Marasmiellus</taxon>
    </lineage>
</organism>
<dbReference type="Proteomes" id="UP001498398">
    <property type="component" value="Unassembled WGS sequence"/>
</dbReference>
<proteinExistence type="predicted"/>
<dbReference type="CDD" id="cd11296">
    <property type="entry name" value="O-FucT_like"/>
    <property type="match status" value="1"/>
</dbReference>
<evidence type="ECO:0000256" key="2">
    <source>
        <dbReference type="SAM" id="Phobius"/>
    </source>
</evidence>
<reference evidence="3 4" key="1">
    <citation type="submission" date="2024-01" db="EMBL/GenBank/DDBJ databases">
        <title>A draft genome for the cacao thread blight pathogen Marasmiellus scandens.</title>
        <authorList>
            <person name="Baruah I.K."/>
            <person name="Leung J."/>
            <person name="Bukari Y."/>
            <person name="Amoako-Attah I."/>
            <person name="Meinhardt L.W."/>
            <person name="Bailey B.A."/>
            <person name="Cohen S.P."/>
        </authorList>
    </citation>
    <scope>NUCLEOTIDE SEQUENCE [LARGE SCALE GENOMIC DNA]</scope>
    <source>
        <strain evidence="3 4">GH-19</strain>
    </source>
</reference>
<keyword evidence="4" id="KW-1185">Reference proteome</keyword>
<sequence>MVDWAYQRLDSPNSGRWCAPRASRRVIIAVTISVFTLLLILAAAHPRTRGMIHIGQSSDDDGGDIFPPADIETSPSERPPETTPEDSQVLPEIPEIPNVHEPPSSSGPPTYEWLRDWEKNLPQHDLELPAPEGKEGRYVKFTNQIRMLGWNNCLAELLMNAHLAYASGRAYVFQDYYWEPSHYPWPKDQLLENPPRTPLTALISGPTAGGPWEAGDEAPRSISSDWFDIVCPPEKRRIINTREVKPQVKDAPGSEIFEAWRKVLSEAPEGCVEIQPAEEDFFSQTFDMWLWITDRIVSLWDEFSKSPTSRLLDASPIVRSAVERNEYLFLPRGPKTSFAGPYERMLAMHLRRGDYEEHCKRLARENQTFYGWNHLTFLPDTFTPPPGNADDPENVAIYMKRCYPTFNQVVQKVHDARSEYLSERRKRQLSTPKTLDTLYLLTNEKGTWLQDLIGALHEDGWNTIRTSRDLRLDQEQTDVGMAVDMEIARRAAVFIGNGWSSMSSSVVHKRLVDEKIPKSSRFF</sequence>
<evidence type="ECO:0000313" key="4">
    <source>
        <dbReference type="Proteomes" id="UP001498398"/>
    </source>
</evidence>
<keyword evidence="2" id="KW-1133">Transmembrane helix</keyword>
<protein>
    <submittedName>
        <fullName evidence="3">Uncharacterized protein</fullName>
    </submittedName>
</protein>
<evidence type="ECO:0000313" key="3">
    <source>
        <dbReference type="EMBL" id="KAK7454089.1"/>
    </source>
</evidence>
<comment type="caution">
    <text evidence="3">The sequence shown here is derived from an EMBL/GenBank/DDBJ whole genome shotgun (WGS) entry which is preliminary data.</text>
</comment>
<evidence type="ECO:0000256" key="1">
    <source>
        <dbReference type="SAM" id="MobiDB-lite"/>
    </source>
</evidence>
<dbReference type="EMBL" id="JBANRG010000025">
    <property type="protein sequence ID" value="KAK7454089.1"/>
    <property type="molecule type" value="Genomic_DNA"/>
</dbReference>
<feature type="transmembrane region" description="Helical" evidence="2">
    <location>
        <begin position="26"/>
        <end position="44"/>
    </location>
</feature>
<accession>A0ABR1JEA5</accession>
<keyword evidence="2" id="KW-0472">Membrane</keyword>
<name>A0ABR1JEA5_9AGAR</name>
<feature type="region of interest" description="Disordered" evidence="1">
    <location>
        <begin position="52"/>
        <end position="88"/>
    </location>
</feature>
<dbReference type="Gene3D" id="3.40.50.11350">
    <property type="match status" value="1"/>
</dbReference>
<keyword evidence="2" id="KW-0812">Transmembrane</keyword>